<dbReference type="InterPro" id="IPR000595">
    <property type="entry name" value="cNMP-bd_dom"/>
</dbReference>
<dbReference type="SMART" id="SM00100">
    <property type="entry name" value="cNMP"/>
    <property type="match status" value="1"/>
</dbReference>
<feature type="compositionally biased region" description="Basic and acidic residues" evidence="9">
    <location>
        <begin position="314"/>
        <end position="326"/>
    </location>
</feature>
<accession>A0A7L3QH97</accession>
<dbReference type="PROSITE" id="PS00889">
    <property type="entry name" value="CNMP_BINDING_2"/>
    <property type="match status" value="1"/>
</dbReference>
<keyword evidence="6" id="KW-0472">Membrane</keyword>
<dbReference type="Gene3D" id="1.10.287.630">
    <property type="entry name" value="Helix hairpin bin"/>
    <property type="match status" value="1"/>
</dbReference>
<feature type="non-terminal residue" evidence="11">
    <location>
        <position position="416"/>
    </location>
</feature>
<dbReference type="PANTHER" id="PTHR45638">
    <property type="entry name" value="CYCLIC NUCLEOTIDE-GATED CATION CHANNEL SUBUNIT A"/>
    <property type="match status" value="1"/>
</dbReference>
<keyword evidence="5" id="KW-0406">Ion transport</keyword>
<feature type="non-terminal residue" evidence="11">
    <location>
        <position position="1"/>
    </location>
</feature>
<dbReference type="SUPFAM" id="SSF51206">
    <property type="entry name" value="cAMP-binding domain-like"/>
    <property type="match status" value="1"/>
</dbReference>
<proteinExistence type="predicted"/>
<evidence type="ECO:0000259" key="10">
    <source>
        <dbReference type="PROSITE" id="PS50042"/>
    </source>
</evidence>
<name>A0A7L3QH97_9SYLV</name>
<dbReference type="FunFam" id="2.60.120.10:FF:000020">
    <property type="entry name" value="Cyclic nucleotide-gated channel beta 3"/>
    <property type="match status" value="1"/>
</dbReference>
<protein>
    <submittedName>
        <fullName evidence="11">CNGB3 protein</fullName>
    </submittedName>
</protein>
<feature type="domain" description="Cyclic nucleotide-binding" evidence="10">
    <location>
        <begin position="131"/>
        <end position="235"/>
    </location>
</feature>
<evidence type="ECO:0000256" key="9">
    <source>
        <dbReference type="SAM" id="MobiDB-lite"/>
    </source>
</evidence>
<dbReference type="PROSITE" id="PS50042">
    <property type="entry name" value="CNMP_BINDING_3"/>
    <property type="match status" value="1"/>
</dbReference>
<dbReference type="GO" id="GO:0017071">
    <property type="term" value="C:intracellular cyclic nucleotide activated cation channel complex"/>
    <property type="evidence" value="ECO:0007669"/>
    <property type="project" value="TreeGrafter"/>
</dbReference>
<dbReference type="GO" id="GO:0001750">
    <property type="term" value="C:photoreceptor outer segment"/>
    <property type="evidence" value="ECO:0007669"/>
    <property type="project" value="TreeGrafter"/>
</dbReference>
<evidence type="ECO:0000313" key="11">
    <source>
        <dbReference type="EMBL" id="NXV02580.1"/>
    </source>
</evidence>
<comment type="caution">
    <text evidence="11">The sequence shown here is derived from an EMBL/GenBank/DDBJ whole genome shotgun (WGS) entry which is preliminary data.</text>
</comment>
<dbReference type="GO" id="GO:0005223">
    <property type="term" value="F:intracellularly cGMP-activated cation channel activity"/>
    <property type="evidence" value="ECO:0007669"/>
    <property type="project" value="TreeGrafter"/>
</dbReference>
<dbReference type="CDD" id="cd00038">
    <property type="entry name" value="CAP_ED"/>
    <property type="match status" value="1"/>
</dbReference>
<evidence type="ECO:0000256" key="7">
    <source>
        <dbReference type="ARBA" id="ARBA00023286"/>
    </source>
</evidence>
<evidence type="ECO:0000256" key="2">
    <source>
        <dbReference type="ARBA" id="ARBA00022448"/>
    </source>
</evidence>
<feature type="compositionally biased region" description="Basic and acidic residues" evidence="9">
    <location>
        <begin position="401"/>
        <end position="416"/>
    </location>
</feature>
<sequence length="416" mass="46346">YLRCYYWAVRSLITIGGLAEPQTLFEIVFQLLNYFMGVFVFSSLIGQMRDVIGAATAGQNYFRSCVDNTVSYMNTYSIPKQVQNRVRTWYEYTWDSQGMLDESELLEQMPTKMQLAVAIDVNFAIVNKVDLFKGCDTQMIYDMLLRLKSIVYLPGDFVCKKGEIGREMYIIKQGEVQVLGGPDGTKVLVTLRAGAVFGEISLLAAGGGNRRTANVVAHGFANLFILDKKTLNEILVNYPDSEKLLMKKAKVLLKQKGKPAPGPPVQQPRGLASLFGQKKETPKLFKAMLGGKGRDGLARLLQLKKQQETQVKPPKTEENKSKEKKQANKNTSKKVRINGFYKAETETKPKEEEKKPAEPVAPSAPPAPTEKPKGDAKPAVMQRATSKESLIISMTPSPRAGEGEILKVEIKEKEKK</sequence>
<keyword evidence="7" id="KW-1071">Ligand-gated ion channel</keyword>
<dbReference type="GO" id="GO:0005222">
    <property type="term" value="F:intracellularly cAMP-activated cation channel activity"/>
    <property type="evidence" value="ECO:0007669"/>
    <property type="project" value="TreeGrafter"/>
</dbReference>
<reference evidence="11 12" key="1">
    <citation type="submission" date="2019-09" db="EMBL/GenBank/DDBJ databases">
        <title>Bird 10,000 Genomes (B10K) Project - Family phase.</title>
        <authorList>
            <person name="Zhang G."/>
        </authorList>
    </citation>
    <scope>NUCLEOTIDE SEQUENCE [LARGE SCALE GENOMIC DNA]</scope>
    <source>
        <strain evidence="11">OUT-0056</strain>
        <tissue evidence="11">Blood</tissue>
    </source>
</reference>
<dbReference type="FunFam" id="1.10.287.630:FF:000001">
    <property type="entry name" value="Cyclic nucleotide-gated channel alpha 3"/>
    <property type="match status" value="1"/>
</dbReference>
<evidence type="ECO:0000256" key="4">
    <source>
        <dbReference type="ARBA" id="ARBA00022989"/>
    </source>
</evidence>
<feature type="compositionally biased region" description="Polar residues" evidence="9">
    <location>
        <begin position="383"/>
        <end position="396"/>
    </location>
</feature>
<gene>
    <name evidence="11" type="primary">Cngb3</name>
    <name evidence="11" type="ORF">CETCET_R10022</name>
</gene>
<evidence type="ECO:0000256" key="5">
    <source>
        <dbReference type="ARBA" id="ARBA00023065"/>
    </source>
</evidence>
<evidence type="ECO:0000256" key="3">
    <source>
        <dbReference type="ARBA" id="ARBA00022692"/>
    </source>
</evidence>
<comment type="subcellular location">
    <subcellularLocation>
        <location evidence="1">Membrane</location>
        <topology evidence="1">Multi-pass membrane protein</topology>
    </subcellularLocation>
</comment>
<keyword evidence="3" id="KW-0812">Transmembrane</keyword>
<organism evidence="11 12">
    <name type="scientific">Cettia cetti</name>
    <dbReference type="NCBI Taxonomy" id="68486"/>
    <lineage>
        <taxon>Eukaryota</taxon>
        <taxon>Metazoa</taxon>
        <taxon>Chordata</taxon>
        <taxon>Craniata</taxon>
        <taxon>Vertebrata</taxon>
        <taxon>Euteleostomi</taxon>
        <taxon>Archelosauria</taxon>
        <taxon>Archosauria</taxon>
        <taxon>Dinosauria</taxon>
        <taxon>Saurischia</taxon>
        <taxon>Theropoda</taxon>
        <taxon>Coelurosauria</taxon>
        <taxon>Aves</taxon>
        <taxon>Neognathae</taxon>
        <taxon>Neoaves</taxon>
        <taxon>Telluraves</taxon>
        <taxon>Australaves</taxon>
        <taxon>Passeriformes</taxon>
        <taxon>Sylvioidea</taxon>
        <taxon>Sylviidae</taxon>
        <taxon>Acrocephalinae</taxon>
        <taxon>Cettia</taxon>
    </lineage>
</organism>
<dbReference type="Pfam" id="PF00027">
    <property type="entry name" value="cNMP_binding"/>
    <property type="match status" value="1"/>
</dbReference>
<keyword evidence="2" id="KW-0813">Transport</keyword>
<dbReference type="InterPro" id="IPR018490">
    <property type="entry name" value="cNMP-bd_dom_sf"/>
</dbReference>
<keyword evidence="8" id="KW-0407">Ion channel</keyword>
<evidence type="ECO:0000256" key="8">
    <source>
        <dbReference type="ARBA" id="ARBA00023303"/>
    </source>
</evidence>
<dbReference type="PROSITE" id="PS00888">
    <property type="entry name" value="CNMP_BINDING_1"/>
    <property type="match status" value="1"/>
</dbReference>
<dbReference type="EMBL" id="VZUI01044858">
    <property type="protein sequence ID" value="NXV02580.1"/>
    <property type="molecule type" value="Genomic_DNA"/>
</dbReference>
<dbReference type="Proteomes" id="UP000524451">
    <property type="component" value="Unassembled WGS sequence"/>
</dbReference>
<dbReference type="PANTHER" id="PTHR45638:SF8">
    <property type="entry name" value="CYCLIC NUCLEOTIDE-GATED CATION CHANNEL BETA-3"/>
    <property type="match status" value="1"/>
</dbReference>
<evidence type="ECO:0000313" key="12">
    <source>
        <dbReference type="Proteomes" id="UP000524451"/>
    </source>
</evidence>
<dbReference type="GO" id="GO:0005886">
    <property type="term" value="C:plasma membrane"/>
    <property type="evidence" value="ECO:0007669"/>
    <property type="project" value="TreeGrafter"/>
</dbReference>
<dbReference type="GO" id="GO:0030553">
    <property type="term" value="F:cGMP binding"/>
    <property type="evidence" value="ECO:0007669"/>
    <property type="project" value="TreeGrafter"/>
</dbReference>
<evidence type="ECO:0000256" key="6">
    <source>
        <dbReference type="ARBA" id="ARBA00023136"/>
    </source>
</evidence>
<feature type="compositionally biased region" description="Basic and acidic residues" evidence="9">
    <location>
        <begin position="343"/>
        <end position="357"/>
    </location>
</feature>
<dbReference type="GO" id="GO:0044877">
    <property type="term" value="F:protein-containing complex binding"/>
    <property type="evidence" value="ECO:0007669"/>
    <property type="project" value="TreeGrafter"/>
</dbReference>
<evidence type="ECO:0000256" key="1">
    <source>
        <dbReference type="ARBA" id="ARBA00004141"/>
    </source>
</evidence>
<dbReference type="InterPro" id="IPR018488">
    <property type="entry name" value="cNMP-bd_CS"/>
</dbReference>
<feature type="region of interest" description="Disordered" evidence="9">
    <location>
        <begin position="304"/>
        <end position="416"/>
    </location>
</feature>
<dbReference type="InterPro" id="IPR050866">
    <property type="entry name" value="CNG_cation_channel"/>
</dbReference>
<dbReference type="AlphaFoldDB" id="A0A7L3QH97"/>
<dbReference type="SUPFAM" id="SSF81324">
    <property type="entry name" value="Voltage-gated potassium channels"/>
    <property type="match status" value="1"/>
</dbReference>
<dbReference type="Gene3D" id="2.60.120.10">
    <property type="entry name" value="Jelly Rolls"/>
    <property type="match status" value="1"/>
</dbReference>
<keyword evidence="12" id="KW-1185">Reference proteome</keyword>
<dbReference type="InterPro" id="IPR014710">
    <property type="entry name" value="RmlC-like_jellyroll"/>
</dbReference>
<keyword evidence="4" id="KW-1133">Transmembrane helix</keyword>